<dbReference type="CDD" id="cd17933">
    <property type="entry name" value="DEXSc_RecD-like"/>
    <property type="match status" value="1"/>
</dbReference>
<dbReference type="Gene3D" id="3.40.50.300">
    <property type="entry name" value="P-loop containing nucleotide triphosphate hydrolases"/>
    <property type="match status" value="3"/>
</dbReference>
<dbReference type="Pfam" id="PF13604">
    <property type="entry name" value="AAA_30"/>
    <property type="match status" value="1"/>
</dbReference>
<keyword evidence="1" id="KW-0547">Nucleotide-binding</keyword>
<dbReference type="CDD" id="cd18809">
    <property type="entry name" value="SF1_C_RecD"/>
    <property type="match status" value="1"/>
</dbReference>
<protein>
    <submittedName>
        <fullName evidence="4">AAA family ATPase</fullName>
    </submittedName>
</protein>
<name>A0ABS1BHW0_9SPHI</name>
<dbReference type="PANTHER" id="PTHR43788">
    <property type="entry name" value="DNA2/NAM7 HELICASE FAMILY MEMBER"/>
    <property type="match status" value="1"/>
</dbReference>
<organism evidence="4 5">
    <name type="scientific">Pedobacter segetis</name>
    <dbReference type="NCBI Taxonomy" id="2793069"/>
    <lineage>
        <taxon>Bacteria</taxon>
        <taxon>Pseudomonadati</taxon>
        <taxon>Bacteroidota</taxon>
        <taxon>Sphingobacteriia</taxon>
        <taxon>Sphingobacteriales</taxon>
        <taxon>Sphingobacteriaceae</taxon>
        <taxon>Pedobacter</taxon>
    </lineage>
</organism>
<dbReference type="PANTHER" id="PTHR43788:SF6">
    <property type="entry name" value="DNA HELICASE B"/>
    <property type="match status" value="1"/>
</dbReference>
<dbReference type="Proteomes" id="UP000660024">
    <property type="component" value="Unassembled WGS sequence"/>
</dbReference>
<dbReference type="InterPro" id="IPR027785">
    <property type="entry name" value="UvrD-like_helicase_C"/>
</dbReference>
<dbReference type="SUPFAM" id="SSF52540">
    <property type="entry name" value="P-loop containing nucleoside triphosphate hydrolases"/>
    <property type="match status" value="2"/>
</dbReference>
<keyword evidence="2" id="KW-0067">ATP-binding</keyword>
<comment type="caution">
    <text evidence="4">The sequence shown here is derived from an EMBL/GenBank/DDBJ whole genome shotgun (WGS) entry which is preliminary data.</text>
</comment>
<dbReference type="InterPro" id="IPR050534">
    <property type="entry name" value="Coronavir_polyprotein_1ab"/>
</dbReference>
<evidence type="ECO:0000256" key="1">
    <source>
        <dbReference type="ARBA" id="ARBA00022741"/>
    </source>
</evidence>
<evidence type="ECO:0000313" key="5">
    <source>
        <dbReference type="Proteomes" id="UP000660024"/>
    </source>
</evidence>
<dbReference type="EMBL" id="JAEHFY010000007">
    <property type="protein sequence ID" value="MBK0382475.1"/>
    <property type="molecule type" value="Genomic_DNA"/>
</dbReference>
<dbReference type="Gene3D" id="2.30.30.940">
    <property type="match status" value="1"/>
</dbReference>
<proteinExistence type="predicted"/>
<evidence type="ECO:0000313" key="4">
    <source>
        <dbReference type="EMBL" id="MBK0382475.1"/>
    </source>
</evidence>
<dbReference type="Pfam" id="PF13538">
    <property type="entry name" value="UvrD_C_2"/>
    <property type="match status" value="1"/>
</dbReference>
<evidence type="ECO:0000256" key="2">
    <source>
        <dbReference type="ARBA" id="ARBA00022840"/>
    </source>
</evidence>
<sequence>MSIAHDLAKSFPHLPNPQQLYLFEKLDQFMRLKQDNCVFVLKGYAGTGKTTVISTLIKLLPRYNLKTVLLAPTGRAAKVLGNYSKKEASTIHRKIYRKKTAVSPDMHFSLSPNLHKDTLFIIDEASMIADEKTDYSGSSLLEDVISYVYENQNNNRIVFIGDTAQLPPVGSLESPALAKDKLQKFRLEVSEVELTQVVRQEQESGILRNATTIRELIRTEEESFPTLVTRGYKDVYRMMGDKIVEGLNYAYDKYGMENSLVVCRSNKGANIFNQSIRNQILWREDEITGGDLVMVVKNNYFWLGEEKGGFIANGDIGKITRVKNIQDMYGFRFAEVQILFADIDEEPLTCSVMLDTLYSETSNLPYNRQKELFEEVMKDYEHLPTKRAKMEELKKNPYFNALQIKFAYAVTCHKAQGGQWEAVFIDQGYLTEEMINIELLRWLYTATTRASKELFYVNFTDLFFPA</sequence>
<keyword evidence="5" id="KW-1185">Reference proteome</keyword>
<reference evidence="4 5" key="1">
    <citation type="submission" date="2020-12" db="EMBL/GenBank/DDBJ databases">
        <title>Bacterial novel species Pedobacter sp. SD-b isolated from soil.</title>
        <authorList>
            <person name="Jung H.-Y."/>
        </authorList>
    </citation>
    <scope>NUCLEOTIDE SEQUENCE [LARGE SCALE GENOMIC DNA]</scope>
    <source>
        <strain evidence="4 5">SD-b</strain>
    </source>
</reference>
<dbReference type="InterPro" id="IPR027417">
    <property type="entry name" value="P-loop_NTPase"/>
</dbReference>
<gene>
    <name evidence="4" type="ORF">I5M32_05825</name>
</gene>
<evidence type="ECO:0000259" key="3">
    <source>
        <dbReference type="Pfam" id="PF13538"/>
    </source>
</evidence>
<dbReference type="RefSeq" id="WP_200585259.1">
    <property type="nucleotide sequence ID" value="NZ_JAEHFY010000007.1"/>
</dbReference>
<feature type="domain" description="UvrD-like helicase C-terminal" evidence="3">
    <location>
        <begin position="406"/>
        <end position="455"/>
    </location>
</feature>
<accession>A0ABS1BHW0</accession>